<evidence type="ECO:0000313" key="3">
    <source>
        <dbReference type="Proteomes" id="UP000758155"/>
    </source>
</evidence>
<dbReference type="Proteomes" id="UP000758155">
    <property type="component" value="Unassembled WGS sequence"/>
</dbReference>
<evidence type="ECO:0000313" key="2">
    <source>
        <dbReference type="EMBL" id="KAF3037318.1"/>
    </source>
</evidence>
<keyword evidence="3" id="KW-1185">Reference proteome</keyword>
<sequence>MSSSPSMGASTQLQMTRSDADQPTIHQLVQLQLPSSARPCLTGDKTRLPSSFLRFADTGLMLTQSTRATSFSTFYGMLITACHGIAQECGVPLPWTAMVDLRRRREGKGRPTLTLGHIEASVPSAKARPARVVAALELEIIAITKHR</sequence>
<name>A0A9P4WNI2_9PLEO</name>
<dbReference type="AlphaFoldDB" id="A0A9P4WNI2"/>
<protein>
    <submittedName>
        <fullName evidence="2">Uncharacterized protein</fullName>
    </submittedName>
</protein>
<evidence type="ECO:0000256" key="1">
    <source>
        <dbReference type="SAM" id="MobiDB-lite"/>
    </source>
</evidence>
<accession>A0A9P4WNI2</accession>
<feature type="region of interest" description="Disordered" evidence="1">
    <location>
        <begin position="1"/>
        <end position="21"/>
    </location>
</feature>
<proteinExistence type="predicted"/>
<organism evidence="2 3">
    <name type="scientific">Didymella heteroderae</name>
    <dbReference type="NCBI Taxonomy" id="1769908"/>
    <lineage>
        <taxon>Eukaryota</taxon>
        <taxon>Fungi</taxon>
        <taxon>Dikarya</taxon>
        <taxon>Ascomycota</taxon>
        <taxon>Pezizomycotina</taxon>
        <taxon>Dothideomycetes</taxon>
        <taxon>Pleosporomycetidae</taxon>
        <taxon>Pleosporales</taxon>
        <taxon>Pleosporineae</taxon>
        <taxon>Didymellaceae</taxon>
        <taxon>Didymella</taxon>
    </lineage>
</organism>
<gene>
    <name evidence="2" type="ORF">E8E12_002882</name>
</gene>
<reference evidence="2" key="1">
    <citation type="submission" date="2019-04" db="EMBL/GenBank/DDBJ databases">
        <title>Sequencing of skin fungus with MAO and IRED activity.</title>
        <authorList>
            <person name="Marsaioli A.J."/>
            <person name="Bonatto J.M.C."/>
            <person name="Reis Junior O."/>
        </authorList>
    </citation>
    <scope>NUCLEOTIDE SEQUENCE</scope>
    <source>
        <strain evidence="2">28M1</strain>
    </source>
</reference>
<feature type="compositionally biased region" description="Polar residues" evidence="1">
    <location>
        <begin position="1"/>
        <end position="17"/>
    </location>
</feature>
<comment type="caution">
    <text evidence="2">The sequence shown here is derived from an EMBL/GenBank/DDBJ whole genome shotgun (WGS) entry which is preliminary data.</text>
</comment>
<dbReference type="EMBL" id="SWKV01000043">
    <property type="protein sequence ID" value="KAF3037318.1"/>
    <property type="molecule type" value="Genomic_DNA"/>
</dbReference>